<gene>
    <name evidence="5" type="ORF">NSCI0253_LOCUS35185</name>
</gene>
<evidence type="ECO:0000256" key="3">
    <source>
        <dbReference type="PROSITE-ProRule" id="PRU00023"/>
    </source>
</evidence>
<dbReference type="Gene3D" id="1.25.40.20">
    <property type="entry name" value="Ankyrin repeat-containing domain"/>
    <property type="match status" value="1"/>
</dbReference>
<dbReference type="AlphaFoldDB" id="A0A7S1APH3"/>
<name>A0A7S1APH3_NOCSC</name>
<organism evidence="5">
    <name type="scientific">Noctiluca scintillans</name>
    <name type="common">Sea sparkle</name>
    <name type="synonym">Red tide dinoflagellate</name>
    <dbReference type="NCBI Taxonomy" id="2966"/>
    <lineage>
        <taxon>Eukaryota</taxon>
        <taxon>Sar</taxon>
        <taxon>Alveolata</taxon>
        <taxon>Dinophyceae</taxon>
        <taxon>Noctilucales</taxon>
        <taxon>Noctilucaceae</taxon>
        <taxon>Noctiluca</taxon>
    </lineage>
</organism>
<accession>A0A7S1APH3</accession>
<proteinExistence type="predicted"/>
<dbReference type="PROSITE" id="PS50297">
    <property type="entry name" value="ANK_REP_REGION"/>
    <property type="match status" value="2"/>
</dbReference>
<keyword evidence="2 3" id="KW-0040">ANK repeat</keyword>
<protein>
    <submittedName>
        <fullName evidence="5">Uncharacterized protein</fullName>
    </submittedName>
</protein>
<sequence length="227" mass="24971">MGDTCSIQTAPCGQDKIERCVRGCATGAIHELDAKALLNHSLLTASRNNDVEGIRAALKQKAYLETRQPFICDHGLGKCEEAHRPRQKKERPTGLTPLMYVAQGGSIKGTQLLLEARANVNAMDEEGLRPLHFAAGAGEMSICELLLQWGAERGAMDDQGRRAARHVPFDSFTTRHDRQQWERILREPLEAESVEAVQRSHGSSTPDLTQAYYPATSSDEDGFSRGA</sequence>
<dbReference type="SUPFAM" id="SSF48403">
    <property type="entry name" value="Ankyrin repeat"/>
    <property type="match status" value="1"/>
</dbReference>
<reference evidence="5" key="1">
    <citation type="submission" date="2021-01" db="EMBL/GenBank/DDBJ databases">
        <authorList>
            <person name="Corre E."/>
            <person name="Pelletier E."/>
            <person name="Niang G."/>
            <person name="Scheremetjew M."/>
            <person name="Finn R."/>
            <person name="Kale V."/>
            <person name="Holt S."/>
            <person name="Cochrane G."/>
            <person name="Meng A."/>
            <person name="Brown T."/>
            <person name="Cohen L."/>
        </authorList>
    </citation>
    <scope>NUCLEOTIDE SEQUENCE</scope>
</reference>
<evidence type="ECO:0000313" key="5">
    <source>
        <dbReference type="EMBL" id="CAD8860830.1"/>
    </source>
</evidence>
<dbReference type="InterPro" id="IPR002110">
    <property type="entry name" value="Ankyrin_rpt"/>
</dbReference>
<feature type="repeat" description="ANK" evidence="3">
    <location>
        <begin position="126"/>
        <end position="158"/>
    </location>
</feature>
<dbReference type="PANTHER" id="PTHR24171">
    <property type="entry name" value="ANKYRIN REPEAT DOMAIN-CONTAINING PROTEIN 39-RELATED"/>
    <property type="match status" value="1"/>
</dbReference>
<dbReference type="Pfam" id="PF12796">
    <property type="entry name" value="Ank_2"/>
    <property type="match status" value="1"/>
</dbReference>
<dbReference type="InterPro" id="IPR036770">
    <property type="entry name" value="Ankyrin_rpt-contain_sf"/>
</dbReference>
<evidence type="ECO:0000256" key="2">
    <source>
        <dbReference type="ARBA" id="ARBA00023043"/>
    </source>
</evidence>
<keyword evidence="1" id="KW-0677">Repeat</keyword>
<evidence type="ECO:0000256" key="1">
    <source>
        <dbReference type="ARBA" id="ARBA00022737"/>
    </source>
</evidence>
<dbReference type="PROSITE" id="PS50088">
    <property type="entry name" value="ANK_REPEAT"/>
    <property type="match status" value="2"/>
</dbReference>
<dbReference type="SMART" id="SM00248">
    <property type="entry name" value="ANK"/>
    <property type="match status" value="2"/>
</dbReference>
<feature type="repeat" description="ANK" evidence="3">
    <location>
        <begin position="93"/>
        <end position="125"/>
    </location>
</feature>
<dbReference type="EMBL" id="HBFQ01049359">
    <property type="protein sequence ID" value="CAD8860830.1"/>
    <property type="molecule type" value="Transcribed_RNA"/>
</dbReference>
<feature type="region of interest" description="Disordered" evidence="4">
    <location>
        <begin position="192"/>
        <end position="227"/>
    </location>
</feature>
<evidence type="ECO:0000256" key="4">
    <source>
        <dbReference type="SAM" id="MobiDB-lite"/>
    </source>
</evidence>